<keyword evidence="4" id="KW-1185">Reference proteome</keyword>
<accession>A0A9Q1QFT5</accession>
<name>A0A9Q1QFT5_9CARY</name>
<dbReference type="Gene3D" id="3.30.70.330">
    <property type="match status" value="1"/>
</dbReference>
<feature type="domain" description="RRM" evidence="2">
    <location>
        <begin position="103"/>
        <end position="152"/>
    </location>
</feature>
<dbReference type="InterPro" id="IPR000504">
    <property type="entry name" value="RRM_dom"/>
</dbReference>
<sequence length="297" mass="33252">MAALPAAFDCLFRLLRHLSPPDSCQCFLFLPYSSGIREGDGSWFTAQFWTLISSWPTGRHCLKDATGLGKGWKNRGAVGKQVEAFQLKPSPRSENRGNQDRTFSIFIDNLPVDLDNLGLKTLFSGYGVVMDAYVPDKVGRMSGRKYGFVRFDFKKRPAQRLSDQRKAAQKKMICKWILKKNSGTMPNVASKDMEDTDIQVAFKLKNDLIYDASSPYKQALLCCPNDNNLEAWRSANEAVEEDVHKGLSDNSKTITQPLNNAPSRPIYVGKSIFQVPRCGSSMEDGEEIDSTLCLPFV</sequence>
<proteinExistence type="predicted"/>
<dbReference type="OrthoDB" id="1749483at2759"/>
<dbReference type="InterPro" id="IPR035979">
    <property type="entry name" value="RBD_domain_sf"/>
</dbReference>
<organism evidence="3 4">
    <name type="scientific">Carnegiea gigantea</name>
    <dbReference type="NCBI Taxonomy" id="171969"/>
    <lineage>
        <taxon>Eukaryota</taxon>
        <taxon>Viridiplantae</taxon>
        <taxon>Streptophyta</taxon>
        <taxon>Embryophyta</taxon>
        <taxon>Tracheophyta</taxon>
        <taxon>Spermatophyta</taxon>
        <taxon>Magnoliopsida</taxon>
        <taxon>eudicotyledons</taxon>
        <taxon>Gunneridae</taxon>
        <taxon>Pentapetalae</taxon>
        <taxon>Caryophyllales</taxon>
        <taxon>Cactineae</taxon>
        <taxon>Cactaceae</taxon>
        <taxon>Cactoideae</taxon>
        <taxon>Echinocereeae</taxon>
        <taxon>Carnegiea</taxon>
    </lineage>
</organism>
<comment type="caution">
    <text evidence="3">The sequence shown here is derived from an EMBL/GenBank/DDBJ whole genome shotgun (WGS) entry which is preliminary data.</text>
</comment>
<dbReference type="Pfam" id="PF00076">
    <property type="entry name" value="RRM_1"/>
    <property type="match status" value="1"/>
</dbReference>
<evidence type="ECO:0000313" key="4">
    <source>
        <dbReference type="Proteomes" id="UP001153076"/>
    </source>
</evidence>
<gene>
    <name evidence="3" type="ORF">Cgig2_023999</name>
</gene>
<reference evidence="3" key="1">
    <citation type="submission" date="2022-04" db="EMBL/GenBank/DDBJ databases">
        <title>Carnegiea gigantea Genome sequencing and assembly v2.</title>
        <authorList>
            <person name="Copetti D."/>
            <person name="Sanderson M.J."/>
            <person name="Burquez A."/>
            <person name="Wojciechowski M.F."/>
        </authorList>
    </citation>
    <scope>NUCLEOTIDE SEQUENCE</scope>
    <source>
        <strain evidence="3">SGP5-SGP5p</strain>
        <tissue evidence="3">Aerial part</tissue>
    </source>
</reference>
<dbReference type="InterPro" id="IPR012677">
    <property type="entry name" value="Nucleotide-bd_a/b_plait_sf"/>
</dbReference>
<evidence type="ECO:0000259" key="2">
    <source>
        <dbReference type="PROSITE" id="PS50102"/>
    </source>
</evidence>
<dbReference type="EMBL" id="JAKOGI010000196">
    <property type="protein sequence ID" value="KAJ8440234.1"/>
    <property type="molecule type" value="Genomic_DNA"/>
</dbReference>
<evidence type="ECO:0000313" key="3">
    <source>
        <dbReference type="EMBL" id="KAJ8440234.1"/>
    </source>
</evidence>
<dbReference type="Proteomes" id="UP001153076">
    <property type="component" value="Unassembled WGS sequence"/>
</dbReference>
<dbReference type="AlphaFoldDB" id="A0A9Q1QFT5"/>
<evidence type="ECO:0000256" key="1">
    <source>
        <dbReference type="PROSITE-ProRule" id="PRU00176"/>
    </source>
</evidence>
<dbReference type="PROSITE" id="PS50102">
    <property type="entry name" value="RRM"/>
    <property type="match status" value="1"/>
</dbReference>
<keyword evidence="1" id="KW-0694">RNA-binding</keyword>
<dbReference type="GO" id="GO:0003723">
    <property type="term" value="F:RNA binding"/>
    <property type="evidence" value="ECO:0007669"/>
    <property type="project" value="UniProtKB-UniRule"/>
</dbReference>
<dbReference type="SUPFAM" id="SSF54928">
    <property type="entry name" value="RNA-binding domain, RBD"/>
    <property type="match status" value="1"/>
</dbReference>
<protein>
    <recommendedName>
        <fullName evidence="2">RRM domain-containing protein</fullName>
    </recommendedName>
</protein>